<dbReference type="EMBL" id="JAAMPA010000001">
    <property type="protein sequence ID" value="NIH68184.1"/>
    <property type="molecule type" value="Genomic_DNA"/>
</dbReference>
<evidence type="ECO:0000313" key="3">
    <source>
        <dbReference type="Proteomes" id="UP000552836"/>
    </source>
</evidence>
<keyword evidence="4" id="KW-1185">Reference proteome</keyword>
<reference evidence="1" key="1">
    <citation type="journal article" date="2014" name="Int. J. Syst. Evol. Microbiol.">
        <title>Complete genome of a new Firmicutes species belonging to the dominant human colonic microbiota ('Ruminococcus bicirculans') reveals two chromosomes and a selective capacity to utilize plant glucans.</title>
        <authorList>
            <consortium name="NISC Comparative Sequencing Program"/>
            <person name="Wegmann U."/>
            <person name="Louis P."/>
            <person name="Goesmann A."/>
            <person name="Henrissat B."/>
            <person name="Duncan S.H."/>
            <person name="Flint H.J."/>
        </authorList>
    </citation>
    <scope>NUCLEOTIDE SEQUENCE</scope>
    <source>
        <strain evidence="1">CGMCC 4.5581</strain>
    </source>
</reference>
<protein>
    <submittedName>
        <fullName evidence="1">Mini-circle protein</fullName>
    </submittedName>
</protein>
<reference evidence="1" key="4">
    <citation type="submission" date="2024-05" db="EMBL/GenBank/DDBJ databases">
        <authorList>
            <person name="Sun Q."/>
            <person name="Zhou Y."/>
        </authorList>
    </citation>
    <scope>NUCLEOTIDE SEQUENCE</scope>
    <source>
        <strain evidence="1">CGMCC 4.5581</strain>
    </source>
</reference>
<comment type="caution">
    <text evidence="2">The sequence shown here is derived from an EMBL/GenBank/DDBJ whole genome shotgun (WGS) entry which is preliminary data.</text>
</comment>
<dbReference type="InterPro" id="IPR007061">
    <property type="entry name" value="MST-like"/>
</dbReference>
<evidence type="ECO:0000313" key="1">
    <source>
        <dbReference type="EMBL" id="GGL79651.1"/>
    </source>
</evidence>
<accession>A0A846LNY1</accession>
<gene>
    <name evidence="2" type="ORF">FB380_002630</name>
    <name evidence="1" type="ORF">GCM10011589_39870</name>
</gene>
<dbReference type="Gene3D" id="1.20.120.450">
    <property type="entry name" value="dinb family like domain"/>
    <property type="match status" value="1"/>
</dbReference>
<dbReference type="RefSeq" id="WP_166755437.1">
    <property type="nucleotide sequence ID" value="NZ_BAABJU010000005.1"/>
</dbReference>
<dbReference type="Proteomes" id="UP000648663">
    <property type="component" value="Unassembled WGS sequence"/>
</dbReference>
<evidence type="ECO:0000313" key="4">
    <source>
        <dbReference type="Proteomes" id="UP000648663"/>
    </source>
</evidence>
<sequence>MDDDTPWEPPFAGTEAEHLLGALDRLRTTFRWKAADLDAAGLQARVGVSALTLGGLLKHLALVEDDVSTGRLSGAPIGEPWESEWAGGDWAFTSAADDSPERLYALWDDAVARSRARWDAALAAGGMDQRADLTGPDGEPAGVRRLLCDLVEEYGRHTGHADLLREAVDGLVGEDPPAGWHPRVGRRPVG</sequence>
<dbReference type="InterPro" id="IPR034660">
    <property type="entry name" value="DinB/YfiT-like"/>
</dbReference>
<dbReference type="EMBL" id="BMMI01000008">
    <property type="protein sequence ID" value="GGL79651.1"/>
    <property type="molecule type" value="Genomic_DNA"/>
</dbReference>
<dbReference type="SUPFAM" id="SSF109854">
    <property type="entry name" value="DinB/YfiT-like putative metalloenzymes"/>
    <property type="match status" value="1"/>
</dbReference>
<dbReference type="Proteomes" id="UP000552836">
    <property type="component" value="Unassembled WGS sequence"/>
</dbReference>
<reference evidence="2 3" key="3">
    <citation type="submission" date="2020-02" db="EMBL/GenBank/DDBJ databases">
        <title>Sequencing the genomes of 1000 actinobacteria strains.</title>
        <authorList>
            <person name="Klenk H.-P."/>
        </authorList>
    </citation>
    <scope>NUCLEOTIDE SEQUENCE [LARGE SCALE GENOMIC DNA]</scope>
    <source>
        <strain evidence="2 3">DSM 45201</strain>
    </source>
</reference>
<evidence type="ECO:0000313" key="2">
    <source>
        <dbReference type="EMBL" id="NIH68184.1"/>
    </source>
</evidence>
<dbReference type="Pfam" id="PF04978">
    <property type="entry name" value="MST"/>
    <property type="match status" value="1"/>
</dbReference>
<reference evidence="4" key="2">
    <citation type="journal article" date="2019" name="Int. J. Syst. Evol. Microbiol.">
        <title>The Global Catalogue of Microorganisms (GCM) 10K type strain sequencing project: providing services to taxonomists for standard genome sequencing and annotation.</title>
        <authorList>
            <consortium name="The Broad Institute Genomics Platform"/>
            <consortium name="The Broad Institute Genome Sequencing Center for Infectious Disease"/>
            <person name="Wu L."/>
            <person name="Ma J."/>
        </authorList>
    </citation>
    <scope>NUCLEOTIDE SEQUENCE [LARGE SCALE GENOMIC DNA]</scope>
    <source>
        <strain evidence="4">CGMCC 4.5581</strain>
    </source>
</reference>
<dbReference type="AlphaFoldDB" id="A0A846LNY1"/>
<proteinExistence type="predicted"/>
<name>A0A846LNY1_9ACTN</name>
<organism evidence="2 3">
    <name type="scientific">Modestobacter marinus</name>
    <dbReference type="NCBI Taxonomy" id="477641"/>
    <lineage>
        <taxon>Bacteria</taxon>
        <taxon>Bacillati</taxon>
        <taxon>Actinomycetota</taxon>
        <taxon>Actinomycetes</taxon>
        <taxon>Geodermatophilales</taxon>
        <taxon>Geodermatophilaceae</taxon>
        <taxon>Modestobacter</taxon>
    </lineage>
</organism>